<accession>Q9HJR7</accession>
<evidence type="ECO:0000256" key="7">
    <source>
        <dbReference type="ARBA" id="ARBA00023136"/>
    </source>
</evidence>
<evidence type="ECO:0000256" key="3">
    <source>
        <dbReference type="ARBA" id="ARBA00022449"/>
    </source>
</evidence>
<dbReference type="HOGENOM" id="CLU_005912_9_3_2"/>
<feature type="transmembrane region" description="Helical" evidence="8">
    <location>
        <begin position="58"/>
        <end position="79"/>
    </location>
</feature>
<evidence type="ECO:0000313" key="11">
    <source>
        <dbReference type="Proteomes" id="UP000001024"/>
    </source>
</evidence>
<keyword evidence="11" id="KW-1185">Reference proteome</keyword>
<dbReference type="Proteomes" id="UP000001024">
    <property type="component" value="Chromosome"/>
</dbReference>
<sequence length="432" mass="46950">MTAIFPFGYYLDVSLILVLGAIALPISRKMSVVEIPILVFLGIIIGPMLHLISPNFSVYLFSSFAGVGIGMMGLVIILYSESHNMNLKVLRSEFYRIASLDTLGVIITAVVAGLVFTVLTGAPIIVGFLFGAIVSPTDPVTLIPLFRRVKVSEDISEILVGESLFNDPVGIILVSVGIALLAPQSSYVSLFSAMNRVITFYPSIVAYFLIQVAVPSIVGIAIGFSVIYLDKKIKFENYLTAMLLGLVIFEFTVFESLSITPFPAIIATGAIVGNFSDKNIFWSREQNFQESLSFLSAAIIFILIGSSFTLSEIVSYILLGIALTILIVFLVRPLAVFPSLMIADARKPKMKSYYKIAAFISLVGPRGVVPVVLSTLPYVVGEEYNIPVLVTWGPLISVSALFVVLFSIVLQTLYTPIIRNIFLPDSGNGSEK</sequence>
<dbReference type="KEGG" id="tac:Ta0900"/>
<keyword evidence="7 8" id="KW-0472">Membrane</keyword>
<feature type="transmembrane region" description="Helical" evidence="8">
    <location>
        <begin position="6"/>
        <end position="26"/>
    </location>
</feature>
<feature type="transmembrane region" description="Helical" evidence="8">
    <location>
        <begin position="100"/>
        <end position="133"/>
    </location>
</feature>
<evidence type="ECO:0000256" key="6">
    <source>
        <dbReference type="ARBA" id="ARBA00023065"/>
    </source>
</evidence>
<proteinExistence type="predicted"/>
<dbReference type="Pfam" id="PF00999">
    <property type="entry name" value="Na_H_Exchanger"/>
    <property type="match status" value="1"/>
</dbReference>
<evidence type="ECO:0000256" key="1">
    <source>
        <dbReference type="ARBA" id="ARBA00004651"/>
    </source>
</evidence>
<evidence type="ECO:0000256" key="2">
    <source>
        <dbReference type="ARBA" id="ARBA00022448"/>
    </source>
</evidence>
<dbReference type="EMBL" id="AL445065">
    <property type="protein sequence ID" value="CAC12029.1"/>
    <property type="molecule type" value="Genomic_DNA"/>
</dbReference>
<keyword evidence="4 8" id="KW-0812">Transmembrane</keyword>
<dbReference type="GO" id="GO:0015297">
    <property type="term" value="F:antiporter activity"/>
    <property type="evidence" value="ECO:0007669"/>
    <property type="project" value="UniProtKB-KW"/>
</dbReference>
<dbReference type="OrthoDB" id="11709at2157"/>
<feature type="transmembrane region" description="Helical" evidence="8">
    <location>
        <begin position="292"/>
        <end position="310"/>
    </location>
</feature>
<feature type="transmembrane region" description="Helical" evidence="8">
    <location>
        <begin position="316"/>
        <end position="335"/>
    </location>
</feature>
<gene>
    <name evidence="10" type="ordered locus">Ta0900</name>
</gene>
<feature type="domain" description="Cation/H+ exchanger transmembrane" evidence="9">
    <location>
        <begin position="18"/>
        <end position="417"/>
    </location>
</feature>
<reference evidence="10 11" key="1">
    <citation type="journal article" date="2000" name="Nature">
        <title>The genome sequence of the thermoacidophilic scavenger Thermoplasma acidophilum.</title>
        <authorList>
            <person name="Ruepp A."/>
            <person name="Graml W."/>
            <person name="Santos-Martinez M.L."/>
            <person name="Koretke K.K."/>
            <person name="Volker C."/>
            <person name="Mewes H.W."/>
            <person name="Frishman D."/>
            <person name="Stocker S."/>
            <person name="Lupas A.N."/>
            <person name="Baumeister W."/>
        </authorList>
    </citation>
    <scope>NUCLEOTIDE SEQUENCE [LARGE SCALE GENOMIC DNA]</scope>
    <source>
        <strain evidence="11">ATCC 25905 / DSM 1728 / JCM 9062 / NBRC 15155 / AMRC-C165</strain>
    </source>
</reference>
<feature type="transmembrane region" description="Helical" evidence="8">
    <location>
        <begin position="33"/>
        <end position="52"/>
    </location>
</feature>
<name>Q9HJR7_THEAC</name>
<feature type="transmembrane region" description="Helical" evidence="8">
    <location>
        <begin position="204"/>
        <end position="229"/>
    </location>
</feature>
<comment type="subcellular location">
    <subcellularLocation>
        <location evidence="1">Cell membrane</location>
        <topology evidence="1">Multi-pass membrane protein</topology>
    </subcellularLocation>
</comment>
<dbReference type="RefSeq" id="WP_010901310.1">
    <property type="nucleotide sequence ID" value="NC_002578.1"/>
</dbReference>
<keyword evidence="3" id="KW-0050">Antiport</keyword>
<dbReference type="STRING" id="273075.gene:9572115"/>
<evidence type="ECO:0000259" key="9">
    <source>
        <dbReference type="Pfam" id="PF00999"/>
    </source>
</evidence>
<dbReference type="AlphaFoldDB" id="Q9HJR7"/>
<dbReference type="InterPro" id="IPR006153">
    <property type="entry name" value="Cation/H_exchanger_TM"/>
</dbReference>
<dbReference type="PaxDb" id="273075-Ta0900"/>
<dbReference type="InParanoid" id="Q9HJR7"/>
<dbReference type="PANTHER" id="PTHR32507">
    <property type="entry name" value="NA(+)/H(+) ANTIPORTER 1"/>
    <property type="match status" value="1"/>
</dbReference>
<organism evidence="10 11">
    <name type="scientific">Thermoplasma acidophilum (strain ATCC 25905 / DSM 1728 / JCM 9062 / NBRC 15155 / AMRC-C165)</name>
    <dbReference type="NCBI Taxonomy" id="273075"/>
    <lineage>
        <taxon>Archaea</taxon>
        <taxon>Methanobacteriati</taxon>
        <taxon>Thermoplasmatota</taxon>
        <taxon>Thermoplasmata</taxon>
        <taxon>Thermoplasmatales</taxon>
        <taxon>Thermoplasmataceae</taxon>
        <taxon>Thermoplasma</taxon>
    </lineage>
</organism>
<feature type="transmembrane region" description="Helical" evidence="8">
    <location>
        <begin position="241"/>
        <end position="272"/>
    </location>
</feature>
<evidence type="ECO:0000256" key="5">
    <source>
        <dbReference type="ARBA" id="ARBA00022989"/>
    </source>
</evidence>
<dbReference type="GO" id="GO:0005886">
    <property type="term" value="C:plasma membrane"/>
    <property type="evidence" value="ECO:0007669"/>
    <property type="project" value="UniProtKB-SubCell"/>
</dbReference>
<keyword evidence="2" id="KW-0813">Transport</keyword>
<dbReference type="GO" id="GO:1902600">
    <property type="term" value="P:proton transmembrane transport"/>
    <property type="evidence" value="ECO:0007669"/>
    <property type="project" value="InterPro"/>
</dbReference>
<keyword evidence="6" id="KW-0406">Ion transport</keyword>
<dbReference type="EnsemblBacteria" id="CAC12029">
    <property type="protein sequence ID" value="CAC12029"/>
    <property type="gene ID" value="CAC12029"/>
</dbReference>
<feature type="transmembrane region" description="Helical" evidence="8">
    <location>
        <begin position="169"/>
        <end position="192"/>
    </location>
</feature>
<dbReference type="PANTHER" id="PTHR32507:SF0">
    <property type="entry name" value="NA(+)_H(+) ANTIPORTER 2-RELATED"/>
    <property type="match status" value="1"/>
</dbReference>
<protein>
    <submittedName>
        <fullName evidence="10">Na+/H+ antiporter related protein</fullName>
    </submittedName>
</protein>
<keyword evidence="5 8" id="KW-1133">Transmembrane helix</keyword>
<feature type="transmembrane region" description="Helical" evidence="8">
    <location>
        <begin position="356"/>
        <end position="380"/>
    </location>
</feature>
<feature type="transmembrane region" description="Helical" evidence="8">
    <location>
        <begin position="392"/>
        <end position="414"/>
    </location>
</feature>
<evidence type="ECO:0000313" key="10">
    <source>
        <dbReference type="EMBL" id="CAC12029.1"/>
    </source>
</evidence>
<dbReference type="eggNOG" id="arCOG01961">
    <property type="taxonomic scope" value="Archaea"/>
</dbReference>
<evidence type="ECO:0000256" key="4">
    <source>
        <dbReference type="ARBA" id="ARBA00022692"/>
    </source>
</evidence>
<dbReference type="Gene3D" id="6.10.140.1330">
    <property type="match status" value="1"/>
</dbReference>
<evidence type="ECO:0000256" key="8">
    <source>
        <dbReference type="SAM" id="Phobius"/>
    </source>
</evidence>